<gene>
    <name evidence="1" type="ORF">GCM10009777_11310</name>
</gene>
<proteinExistence type="predicted"/>
<organism evidence="1 2">
    <name type="scientific">Microbacterium pumilum</name>
    <dbReference type="NCBI Taxonomy" id="344165"/>
    <lineage>
        <taxon>Bacteria</taxon>
        <taxon>Bacillati</taxon>
        <taxon>Actinomycetota</taxon>
        <taxon>Actinomycetes</taxon>
        <taxon>Micrococcales</taxon>
        <taxon>Microbacteriaceae</taxon>
        <taxon>Microbacterium</taxon>
    </lineage>
</organism>
<reference evidence="2" key="1">
    <citation type="journal article" date="2019" name="Int. J. Syst. Evol. Microbiol.">
        <title>The Global Catalogue of Microorganisms (GCM) 10K type strain sequencing project: providing services to taxonomists for standard genome sequencing and annotation.</title>
        <authorList>
            <consortium name="The Broad Institute Genomics Platform"/>
            <consortium name="The Broad Institute Genome Sequencing Center for Infectious Disease"/>
            <person name="Wu L."/>
            <person name="Ma J."/>
        </authorList>
    </citation>
    <scope>NUCLEOTIDE SEQUENCE [LARGE SCALE GENOMIC DNA]</scope>
    <source>
        <strain evidence="2">JCM 14902</strain>
    </source>
</reference>
<dbReference type="Proteomes" id="UP001500326">
    <property type="component" value="Unassembled WGS sequence"/>
</dbReference>
<evidence type="ECO:0008006" key="3">
    <source>
        <dbReference type="Google" id="ProtNLM"/>
    </source>
</evidence>
<dbReference type="InterPro" id="IPR032710">
    <property type="entry name" value="NTF2-like_dom_sf"/>
</dbReference>
<protein>
    <recommendedName>
        <fullName evidence="3">Polyketide cyclase</fullName>
    </recommendedName>
</protein>
<sequence>MDPHGFVVTRGIVPTWPGMTPAGQVVARFLATVRQSGDPDDAIAVLAPRVTAHQMSSHRADTIVRTPEEYAAHIGELLRMYGPFRFEVTEILSQDDRVFVRWVQRGHHIRRVDGSSGTGRPLIDVASAVYRVEQDRIAEYWIQSDTQGLVCQLDALERWREE</sequence>
<dbReference type="SUPFAM" id="SSF54427">
    <property type="entry name" value="NTF2-like"/>
    <property type="match status" value="1"/>
</dbReference>
<name>A0ABP5DIX9_9MICO</name>
<keyword evidence="2" id="KW-1185">Reference proteome</keyword>
<dbReference type="Pfam" id="PF07366">
    <property type="entry name" value="SnoaL"/>
    <property type="match status" value="1"/>
</dbReference>
<evidence type="ECO:0000313" key="1">
    <source>
        <dbReference type="EMBL" id="GAA1979637.1"/>
    </source>
</evidence>
<dbReference type="InterPro" id="IPR009959">
    <property type="entry name" value="Cyclase_SnoaL-like"/>
</dbReference>
<dbReference type="Gene3D" id="3.10.450.50">
    <property type="match status" value="1"/>
</dbReference>
<dbReference type="EMBL" id="BAAAOH010000001">
    <property type="protein sequence ID" value="GAA1979637.1"/>
    <property type="molecule type" value="Genomic_DNA"/>
</dbReference>
<accession>A0ABP5DIX9</accession>
<comment type="caution">
    <text evidence="1">The sequence shown here is derived from an EMBL/GenBank/DDBJ whole genome shotgun (WGS) entry which is preliminary data.</text>
</comment>
<evidence type="ECO:0000313" key="2">
    <source>
        <dbReference type="Proteomes" id="UP001500326"/>
    </source>
</evidence>